<proteinExistence type="inferred from homology"/>
<comment type="caution">
    <text evidence="4">The sequence shown here is derived from an EMBL/GenBank/DDBJ whole genome shotgun (WGS) entry which is preliminary data.</text>
</comment>
<sequence>MQKYIPTPEDIAKAKARKEKKAKLAAEVLSRPPTTLLPRPWVSLFPSHKLNTAGPPRRARILTWNLLAQCLIRRELFPTSDCLKAGQRESLIHEELLRQNADILCLQEVDRLEKLLPMLESAGYSHHYASGPRKLHGCLVAFKKTLYSLVAERTIFYDDQSVGEDSKSSRIGSSFVTRNIGNLVALQSNDNEKEGLIVATSHLFWHPRYTYERVRQLAILLREVIAFRQVLVADHWPCVLAGDFNFTPVDPAYSLATGDSLVAFQKDMITPSMVVHSSRDPRVVENSKAAVEDESEDADPDRVITNARPATAEDGLLSVPEVVDWFSKLPTLRSAYSDGLKEARKCGYDIPTFGTRVSVATGRRGSDEPEYTSYTHFWQSVLDYIFFIDPPERPISVLGLLAPLSQRDLQPGLPQKRVSGSDHICLVAELSW</sequence>
<keyword evidence="2" id="KW-0378">Hydrolase</keyword>
<evidence type="ECO:0000256" key="1">
    <source>
        <dbReference type="ARBA" id="ARBA00010774"/>
    </source>
</evidence>
<evidence type="ECO:0000313" key="5">
    <source>
        <dbReference type="Proteomes" id="UP000284706"/>
    </source>
</evidence>
<dbReference type="EMBL" id="NHYE01005667">
    <property type="protein sequence ID" value="PPQ64407.1"/>
    <property type="molecule type" value="Genomic_DNA"/>
</dbReference>
<dbReference type="AlphaFoldDB" id="A0A409VEV8"/>
<comment type="similarity">
    <text evidence="1">Belongs to the CCR4/nocturin family.</text>
</comment>
<dbReference type="OrthoDB" id="428734at2759"/>
<name>A0A409VEV8_9AGAR</name>
<protein>
    <recommendedName>
        <fullName evidence="3">Endonuclease/exonuclease/phosphatase domain-containing protein</fullName>
    </recommendedName>
</protein>
<organism evidence="4 5">
    <name type="scientific">Gymnopilus dilepis</name>
    <dbReference type="NCBI Taxonomy" id="231916"/>
    <lineage>
        <taxon>Eukaryota</taxon>
        <taxon>Fungi</taxon>
        <taxon>Dikarya</taxon>
        <taxon>Basidiomycota</taxon>
        <taxon>Agaricomycotina</taxon>
        <taxon>Agaricomycetes</taxon>
        <taxon>Agaricomycetidae</taxon>
        <taxon>Agaricales</taxon>
        <taxon>Agaricineae</taxon>
        <taxon>Hymenogastraceae</taxon>
        <taxon>Gymnopilus</taxon>
    </lineage>
</organism>
<dbReference type="FunCoup" id="A0A409VEV8">
    <property type="interactions" value="230"/>
</dbReference>
<dbReference type="Gene3D" id="3.60.10.10">
    <property type="entry name" value="Endonuclease/exonuclease/phosphatase"/>
    <property type="match status" value="1"/>
</dbReference>
<evidence type="ECO:0000259" key="3">
    <source>
        <dbReference type="Pfam" id="PF03372"/>
    </source>
</evidence>
<dbReference type="Proteomes" id="UP000284706">
    <property type="component" value="Unassembled WGS sequence"/>
</dbReference>
<evidence type="ECO:0000256" key="2">
    <source>
        <dbReference type="ARBA" id="ARBA00022801"/>
    </source>
</evidence>
<evidence type="ECO:0000313" key="4">
    <source>
        <dbReference type="EMBL" id="PPQ64407.1"/>
    </source>
</evidence>
<dbReference type="InterPro" id="IPR005135">
    <property type="entry name" value="Endo/exonuclease/phosphatase"/>
</dbReference>
<dbReference type="GO" id="GO:0000175">
    <property type="term" value="F:3'-5'-RNA exonuclease activity"/>
    <property type="evidence" value="ECO:0007669"/>
    <property type="project" value="TreeGrafter"/>
</dbReference>
<dbReference type="PANTHER" id="PTHR12121">
    <property type="entry name" value="CARBON CATABOLITE REPRESSOR PROTEIN 4"/>
    <property type="match status" value="1"/>
</dbReference>
<feature type="domain" description="Endonuclease/exonuclease/phosphatase" evidence="3">
    <location>
        <begin position="62"/>
        <end position="423"/>
    </location>
</feature>
<accession>A0A409VEV8</accession>
<keyword evidence="5" id="KW-1185">Reference proteome</keyword>
<dbReference type="PANTHER" id="PTHR12121:SF45">
    <property type="entry name" value="NOCTURNIN"/>
    <property type="match status" value="1"/>
</dbReference>
<dbReference type="InterPro" id="IPR036691">
    <property type="entry name" value="Endo/exonu/phosph_ase_sf"/>
</dbReference>
<dbReference type="Pfam" id="PF03372">
    <property type="entry name" value="Exo_endo_phos"/>
    <property type="match status" value="1"/>
</dbReference>
<dbReference type="InParanoid" id="A0A409VEV8"/>
<dbReference type="GO" id="GO:0006139">
    <property type="term" value="P:nucleobase-containing compound metabolic process"/>
    <property type="evidence" value="ECO:0007669"/>
    <property type="project" value="UniProtKB-ARBA"/>
</dbReference>
<dbReference type="InterPro" id="IPR050410">
    <property type="entry name" value="CCR4/nocturin_mRNA_transcr"/>
</dbReference>
<dbReference type="SUPFAM" id="SSF56219">
    <property type="entry name" value="DNase I-like"/>
    <property type="match status" value="1"/>
</dbReference>
<gene>
    <name evidence="4" type="ORF">CVT26_002114</name>
</gene>
<reference evidence="4 5" key="1">
    <citation type="journal article" date="2018" name="Evol. Lett.">
        <title>Horizontal gene cluster transfer increased hallucinogenic mushroom diversity.</title>
        <authorList>
            <person name="Reynolds H.T."/>
            <person name="Vijayakumar V."/>
            <person name="Gluck-Thaler E."/>
            <person name="Korotkin H.B."/>
            <person name="Matheny P.B."/>
            <person name="Slot J.C."/>
        </authorList>
    </citation>
    <scope>NUCLEOTIDE SEQUENCE [LARGE SCALE GENOMIC DNA]</scope>
    <source>
        <strain evidence="4 5">SRW20</strain>
    </source>
</reference>